<name>A0A0E9WR90_ANGAN</name>
<keyword evidence="1" id="KW-1133">Transmembrane helix</keyword>
<reference evidence="2" key="1">
    <citation type="submission" date="2014-11" db="EMBL/GenBank/DDBJ databases">
        <authorList>
            <person name="Amaro Gonzalez C."/>
        </authorList>
    </citation>
    <scope>NUCLEOTIDE SEQUENCE</scope>
</reference>
<sequence length="93" mass="10995">MSQHNNCMFSLQPWKQTPGTFTRSKLRLIPVAGPQFSIITFHLWLGSWVWIGWFRVTDRQMSIEMKGICCLLGRAEKRETAGVCPLRWRFYEM</sequence>
<evidence type="ECO:0000313" key="2">
    <source>
        <dbReference type="EMBL" id="JAH92090.1"/>
    </source>
</evidence>
<keyword evidence="1" id="KW-0812">Transmembrane</keyword>
<feature type="transmembrane region" description="Helical" evidence="1">
    <location>
        <begin position="36"/>
        <end position="56"/>
    </location>
</feature>
<dbReference type="EMBL" id="GBXM01016487">
    <property type="protein sequence ID" value="JAH92090.1"/>
    <property type="molecule type" value="Transcribed_RNA"/>
</dbReference>
<organism evidence="2">
    <name type="scientific">Anguilla anguilla</name>
    <name type="common">European freshwater eel</name>
    <name type="synonym">Muraena anguilla</name>
    <dbReference type="NCBI Taxonomy" id="7936"/>
    <lineage>
        <taxon>Eukaryota</taxon>
        <taxon>Metazoa</taxon>
        <taxon>Chordata</taxon>
        <taxon>Craniata</taxon>
        <taxon>Vertebrata</taxon>
        <taxon>Euteleostomi</taxon>
        <taxon>Actinopterygii</taxon>
        <taxon>Neopterygii</taxon>
        <taxon>Teleostei</taxon>
        <taxon>Anguilliformes</taxon>
        <taxon>Anguillidae</taxon>
        <taxon>Anguilla</taxon>
    </lineage>
</organism>
<evidence type="ECO:0000256" key="1">
    <source>
        <dbReference type="SAM" id="Phobius"/>
    </source>
</evidence>
<reference evidence="2" key="2">
    <citation type="journal article" date="2015" name="Fish Shellfish Immunol.">
        <title>Early steps in the European eel (Anguilla anguilla)-Vibrio vulnificus interaction in the gills: Role of the RtxA13 toxin.</title>
        <authorList>
            <person name="Callol A."/>
            <person name="Pajuelo D."/>
            <person name="Ebbesson L."/>
            <person name="Teles M."/>
            <person name="MacKenzie S."/>
            <person name="Amaro C."/>
        </authorList>
    </citation>
    <scope>NUCLEOTIDE SEQUENCE</scope>
</reference>
<accession>A0A0E9WR90</accession>
<proteinExistence type="predicted"/>
<protein>
    <submittedName>
        <fullName evidence="2">Uncharacterized protein</fullName>
    </submittedName>
</protein>
<dbReference type="AlphaFoldDB" id="A0A0E9WR90"/>
<keyword evidence="1" id="KW-0472">Membrane</keyword>